<accession>A0A495J301</accession>
<gene>
    <name evidence="1" type="ORF">BDD43_3512</name>
</gene>
<dbReference type="AlphaFoldDB" id="A0A495J301"/>
<evidence type="ECO:0000313" key="1">
    <source>
        <dbReference type="EMBL" id="RKR83307.1"/>
    </source>
</evidence>
<evidence type="ECO:0000313" key="2">
    <source>
        <dbReference type="Proteomes" id="UP000268007"/>
    </source>
</evidence>
<comment type="caution">
    <text evidence="1">The sequence shown here is derived from an EMBL/GenBank/DDBJ whole genome shotgun (WGS) entry which is preliminary data.</text>
</comment>
<proteinExistence type="predicted"/>
<sequence length="146" mass="17109">MPIDYNDYPPNFKSEIIPRILLRAGNCCELCKLDNGVTVYSVQLKIQDEDGRYKKKSIWFQMIGDALRIAKYNMELIKPVKVVIAIAHLDHDEKNWQVTDDRLTAMCQLCHLNYDAAEKYRRRQTGVYSRPLNQVKKTIDTNKHHL</sequence>
<dbReference type="RefSeq" id="WP_121198822.1">
    <property type="nucleotide sequence ID" value="NZ_RBKU01000001.1"/>
</dbReference>
<reference evidence="1 2" key="1">
    <citation type="submission" date="2018-10" db="EMBL/GenBank/DDBJ databases">
        <title>Genomic Encyclopedia of Archaeal and Bacterial Type Strains, Phase II (KMG-II): from individual species to whole genera.</title>
        <authorList>
            <person name="Goeker M."/>
        </authorList>
    </citation>
    <scope>NUCLEOTIDE SEQUENCE [LARGE SCALE GENOMIC DNA]</scope>
    <source>
        <strain evidence="1 2">DSM 18602</strain>
    </source>
</reference>
<organism evidence="1 2">
    <name type="scientific">Mucilaginibacter gracilis</name>
    <dbReference type="NCBI Taxonomy" id="423350"/>
    <lineage>
        <taxon>Bacteria</taxon>
        <taxon>Pseudomonadati</taxon>
        <taxon>Bacteroidota</taxon>
        <taxon>Sphingobacteriia</taxon>
        <taxon>Sphingobacteriales</taxon>
        <taxon>Sphingobacteriaceae</taxon>
        <taxon>Mucilaginibacter</taxon>
    </lineage>
</organism>
<dbReference type="Proteomes" id="UP000268007">
    <property type="component" value="Unassembled WGS sequence"/>
</dbReference>
<dbReference type="EMBL" id="RBKU01000001">
    <property type="protein sequence ID" value="RKR83307.1"/>
    <property type="molecule type" value="Genomic_DNA"/>
</dbReference>
<protein>
    <submittedName>
        <fullName evidence="1">Uncharacterized protein</fullName>
    </submittedName>
</protein>
<dbReference type="OrthoDB" id="1072451at2"/>
<keyword evidence="2" id="KW-1185">Reference proteome</keyword>
<name>A0A495J301_9SPHI</name>